<evidence type="ECO:0000313" key="1">
    <source>
        <dbReference type="EMBL" id="KAH7993918.1"/>
    </source>
</evidence>
<name>A0ACB8EMX9_9SAUR</name>
<keyword evidence="2" id="KW-1185">Reference proteome</keyword>
<accession>A0ACB8EMX9</accession>
<reference evidence="1" key="1">
    <citation type="submission" date="2021-08" db="EMBL/GenBank/DDBJ databases">
        <title>The first chromosome-level gecko genome reveals the dynamic sex chromosomes of Neotropical dwarf geckos (Sphaerodactylidae: Sphaerodactylus).</title>
        <authorList>
            <person name="Pinto B.J."/>
            <person name="Keating S.E."/>
            <person name="Gamble T."/>
        </authorList>
    </citation>
    <scope>NUCLEOTIDE SEQUENCE</scope>
    <source>
        <strain evidence="1">TG3544</strain>
    </source>
</reference>
<protein>
    <submittedName>
        <fullName evidence="1">Uncharacterized protein</fullName>
    </submittedName>
</protein>
<dbReference type="Proteomes" id="UP000827872">
    <property type="component" value="Linkage Group LG03"/>
</dbReference>
<comment type="caution">
    <text evidence="1">The sequence shown here is derived from an EMBL/GenBank/DDBJ whole genome shotgun (WGS) entry which is preliminary data.</text>
</comment>
<gene>
    <name evidence="1" type="ORF">K3G42_032656</name>
</gene>
<sequence length="244" mass="27081">MDGSWPLLSKQGQVQSPDAPSHQSRSYHGWGPPENRGAPTPYPFPTCPALPSPAETRNVFSQLLFELSKLRSRLPRVSLEKTLLEVSKELEETAAVLQDLRAQCSFLHGNPAGAAQPLDDGTVLQALKLAASDFGQLLVAFEQVHRSELRKHCERPVPPLSPCGPLFKALQWDLSLCVQELKSLAQITETSENIVNTVDRQQEEKIPWRGSAKATLPSKLKELREKYKVIDALLHELSVIETHA</sequence>
<dbReference type="EMBL" id="CM037616">
    <property type="protein sequence ID" value="KAH7993918.1"/>
    <property type="molecule type" value="Genomic_DNA"/>
</dbReference>
<organism evidence="1 2">
    <name type="scientific">Sphaerodactylus townsendi</name>
    <dbReference type="NCBI Taxonomy" id="933632"/>
    <lineage>
        <taxon>Eukaryota</taxon>
        <taxon>Metazoa</taxon>
        <taxon>Chordata</taxon>
        <taxon>Craniata</taxon>
        <taxon>Vertebrata</taxon>
        <taxon>Euteleostomi</taxon>
        <taxon>Lepidosauria</taxon>
        <taxon>Squamata</taxon>
        <taxon>Bifurcata</taxon>
        <taxon>Gekkota</taxon>
        <taxon>Sphaerodactylidae</taxon>
        <taxon>Sphaerodactylus</taxon>
    </lineage>
</organism>
<proteinExistence type="predicted"/>
<evidence type="ECO:0000313" key="2">
    <source>
        <dbReference type="Proteomes" id="UP000827872"/>
    </source>
</evidence>